<protein>
    <submittedName>
        <fullName evidence="2">Uncharacterized protein</fullName>
    </submittedName>
</protein>
<evidence type="ECO:0000313" key="2">
    <source>
        <dbReference type="EMBL" id="MEQ2231040.1"/>
    </source>
</evidence>
<reference evidence="2 3" key="1">
    <citation type="submission" date="2021-06" db="EMBL/GenBank/DDBJ databases">
        <authorList>
            <person name="Palmer J.M."/>
        </authorList>
    </citation>
    <scope>NUCLEOTIDE SEQUENCE [LARGE SCALE GENOMIC DNA]</scope>
    <source>
        <strain evidence="3">if_2019</strain>
        <tissue evidence="2">Muscle</tissue>
    </source>
</reference>
<comment type="caution">
    <text evidence="2">The sequence shown here is derived from an EMBL/GenBank/DDBJ whole genome shotgun (WGS) entry which is preliminary data.</text>
</comment>
<feature type="region of interest" description="Disordered" evidence="1">
    <location>
        <begin position="1"/>
        <end position="21"/>
    </location>
</feature>
<organism evidence="2 3">
    <name type="scientific">Ilyodon furcidens</name>
    <name type="common">goldbreast splitfin</name>
    <dbReference type="NCBI Taxonomy" id="33524"/>
    <lineage>
        <taxon>Eukaryota</taxon>
        <taxon>Metazoa</taxon>
        <taxon>Chordata</taxon>
        <taxon>Craniata</taxon>
        <taxon>Vertebrata</taxon>
        <taxon>Euteleostomi</taxon>
        <taxon>Actinopterygii</taxon>
        <taxon>Neopterygii</taxon>
        <taxon>Teleostei</taxon>
        <taxon>Neoteleostei</taxon>
        <taxon>Acanthomorphata</taxon>
        <taxon>Ovalentaria</taxon>
        <taxon>Atherinomorphae</taxon>
        <taxon>Cyprinodontiformes</taxon>
        <taxon>Goodeidae</taxon>
        <taxon>Ilyodon</taxon>
    </lineage>
</organism>
<keyword evidence="3" id="KW-1185">Reference proteome</keyword>
<proteinExistence type="predicted"/>
<evidence type="ECO:0000313" key="3">
    <source>
        <dbReference type="Proteomes" id="UP001482620"/>
    </source>
</evidence>
<sequence>MSSEPQPSPRQSPHVPDPVLSEGFEDELPRVPIPELLHGFQSPGLLHGFSELLSHPPCKVSHGYSVHLHRLRVCRQPPRFLRLPWITPQVTRLNSGFSFVFR</sequence>
<gene>
    <name evidence="2" type="ORF">ILYODFUR_035326</name>
</gene>
<dbReference type="Proteomes" id="UP001482620">
    <property type="component" value="Unassembled WGS sequence"/>
</dbReference>
<dbReference type="EMBL" id="JAHRIQ010029855">
    <property type="protein sequence ID" value="MEQ2231040.1"/>
    <property type="molecule type" value="Genomic_DNA"/>
</dbReference>
<name>A0ABV0TDS7_9TELE</name>
<evidence type="ECO:0000256" key="1">
    <source>
        <dbReference type="SAM" id="MobiDB-lite"/>
    </source>
</evidence>
<feature type="compositionally biased region" description="Pro residues" evidence="1">
    <location>
        <begin position="1"/>
        <end position="10"/>
    </location>
</feature>
<accession>A0ABV0TDS7</accession>